<dbReference type="Proteomes" id="UP000596742">
    <property type="component" value="Unassembled WGS sequence"/>
</dbReference>
<gene>
    <name evidence="2" type="ORF">MGAL_10B019199</name>
</gene>
<dbReference type="EMBL" id="UYJE01003466">
    <property type="protein sequence ID" value="VDI19592.1"/>
    <property type="molecule type" value="Genomic_DNA"/>
</dbReference>
<name>A0A8B6DFU2_MYTGA</name>
<feature type="non-terminal residue" evidence="2">
    <location>
        <position position="1"/>
    </location>
</feature>
<evidence type="ECO:0000313" key="2">
    <source>
        <dbReference type="EMBL" id="VDI19592.1"/>
    </source>
</evidence>
<evidence type="ECO:0000313" key="3">
    <source>
        <dbReference type="Proteomes" id="UP000596742"/>
    </source>
</evidence>
<sequence length="416" mass="46398">FTQINGKVCINWSLYSDQLRIACKADKIVFSVTIYNPYGVEVAHCLLPYPKPTCFSNVKKNAITQDISTGETVYSVQRDLRDYLLNGEWRCVHGSQNENASVEVKVPKTLGNEVPPKITLSGPKYVKTKQKISLLCTSNTDPTDSAVSFQVYNTFNTTISKNTSGCFTGLRASICPSDECQCFSDGRSFILQYLAELDSGVLSFRCSMNFKNFGYLSDCFFVTVVDITGPSISFDTEFPLSAGSVVEITCKTISRDYQVELTMHCLKTIVKTNESDSNNAYVVKMSKAVTSSDNETMCICKASSVITTSFSITMQIIRAPILDTLENIYCNHTDSVILSCRVSGEMTELGFMPWEHKFHGTYIRSMTGNITGNVSFLSIDSCSYEDTGEYVCEAWNQDFLQIYHQKRSTNLIILGK</sequence>
<dbReference type="OrthoDB" id="10010359at2759"/>
<proteinExistence type="predicted"/>
<protein>
    <recommendedName>
        <fullName evidence="1">Ig-like domain-containing protein</fullName>
    </recommendedName>
</protein>
<dbReference type="InterPro" id="IPR007110">
    <property type="entry name" value="Ig-like_dom"/>
</dbReference>
<feature type="domain" description="Ig-like" evidence="1">
    <location>
        <begin position="320"/>
        <end position="394"/>
    </location>
</feature>
<dbReference type="InterPro" id="IPR036179">
    <property type="entry name" value="Ig-like_dom_sf"/>
</dbReference>
<dbReference type="Gene3D" id="2.60.40.10">
    <property type="entry name" value="Immunoglobulins"/>
    <property type="match status" value="1"/>
</dbReference>
<dbReference type="SUPFAM" id="SSF48726">
    <property type="entry name" value="Immunoglobulin"/>
    <property type="match status" value="1"/>
</dbReference>
<organism evidence="2 3">
    <name type="scientific">Mytilus galloprovincialis</name>
    <name type="common">Mediterranean mussel</name>
    <dbReference type="NCBI Taxonomy" id="29158"/>
    <lineage>
        <taxon>Eukaryota</taxon>
        <taxon>Metazoa</taxon>
        <taxon>Spiralia</taxon>
        <taxon>Lophotrochozoa</taxon>
        <taxon>Mollusca</taxon>
        <taxon>Bivalvia</taxon>
        <taxon>Autobranchia</taxon>
        <taxon>Pteriomorphia</taxon>
        <taxon>Mytilida</taxon>
        <taxon>Mytiloidea</taxon>
        <taxon>Mytilidae</taxon>
        <taxon>Mytilinae</taxon>
        <taxon>Mytilus</taxon>
    </lineage>
</organism>
<comment type="caution">
    <text evidence="2">The sequence shown here is derived from an EMBL/GenBank/DDBJ whole genome shotgun (WGS) entry which is preliminary data.</text>
</comment>
<dbReference type="PROSITE" id="PS50835">
    <property type="entry name" value="IG_LIKE"/>
    <property type="match status" value="1"/>
</dbReference>
<keyword evidence="3" id="KW-1185">Reference proteome</keyword>
<dbReference type="AlphaFoldDB" id="A0A8B6DFU2"/>
<dbReference type="InterPro" id="IPR013783">
    <property type="entry name" value="Ig-like_fold"/>
</dbReference>
<reference evidence="2" key="1">
    <citation type="submission" date="2018-11" db="EMBL/GenBank/DDBJ databases">
        <authorList>
            <person name="Alioto T."/>
            <person name="Alioto T."/>
        </authorList>
    </citation>
    <scope>NUCLEOTIDE SEQUENCE</scope>
</reference>
<dbReference type="SMART" id="SM00409">
    <property type="entry name" value="IG"/>
    <property type="match status" value="1"/>
</dbReference>
<accession>A0A8B6DFU2</accession>
<dbReference type="InterPro" id="IPR003599">
    <property type="entry name" value="Ig_sub"/>
</dbReference>
<evidence type="ECO:0000259" key="1">
    <source>
        <dbReference type="PROSITE" id="PS50835"/>
    </source>
</evidence>